<comment type="caution">
    <text evidence="1">The sequence shown here is derived from an EMBL/GenBank/DDBJ whole genome shotgun (WGS) entry which is preliminary data.</text>
</comment>
<dbReference type="AlphaFoldDB" id="A0A318QKD0"/>
<sequence length="140" mass="14051">MHVPVASADMSTVVINPSSVILGKVLSRPSRAGGAFVENIDGSVSSGPLSIGGAGAVALGRAHDPPGDISVTSVMAEKAAGACLMAAGWICAIGRGAGYARYPDSLTSGRRAPITITHHGASASVLQALRIFMPLTRACI</sequence>
<name>A0A318QKD0_9PROT</name>
<dbReference type="EMBL" id="NOXG01000006">
    <property type="protein sequence ID" value="PYD75739.1"/>
    <property type="molecule type" value="Genomic_DNA"/>
</dbReference>
<dbReference type="Proteomes" id="UP000247609">
    <property type="component" value="Unassembled WGS sequence"/>
</dbReference>
<accession>A0A318QKD0</accession>
<proteinExistence type="predicted"/>
<protein>
    <submittedName>
        <fullName evidence="1">Uncharacterized protein</fullName>
    </submittedName>
</protein>
<evidence type="ECO:0000313" key="1">
    <source>
        <dbReference type="EMBL" id="PYD75739.1"/>
    </source>
</evidence>
<reference evidence="1 2" key="1">
    <citation type="submission" date="2017-07" db="EMBL/GenBank/DDBJ databases">
        <title>A draft genome sequence of Komagataeibacter sp. T5K1.</title>
        <authorList>
            <person name="Skraban J."/>
            <person name="Cleenwerck I."/>
            <person name="Vandamme P."/>
            <person name="Trcek J."/>
        </authorList>
    </citation>
    <scope>NUCLEOTIDE SEQUENCE [LARGE SCALE GENOMIC DNA]</scope>
    <source>
        <strain evidence="1 2">T5K1</strain>
    </source>
</reference>
<gene>
    <name evidence="1" type="ORF">CFR71_08080</name>
</gene>
<organism evidence="1 2">
    <name type="scientific">Novacetimonas pomaceti</name>
    <dbReference type="NCBI Taxonomy" id="2021998"/>
    <lineage>
        <taxon>Bacteria</taxon>
        <taxon>Pseudomonadati</taxon>
        <taxon>Pseudomonadota</taxon>
        <taxon>Alphaproteobacteria</taxon>
        <taxon>Acetobacterales</taxon>
        <taxon>Acetobacteraceae</taxon>
        <taxon>Novacetimonas</taxon>
    </lineage>
</organism>
<evidence type="ECO:0000313" key="2">
    <source>
        <dbReference type="Proteomes" id="UP000247609"/>
    </source>
</evidence>